<keyword evidence="2" id="KW-1185">Reference proteome</keyword>
<dbReference type="GO" id="GO:0016740">
    <property type="term" value="F:transferase activity"/>
    <property type="evidence" value="ECO:0007669"/>
    <property type="project" value="InterPro"/>
</dbReference>
<dbReference type="EMBL" id="VCLA01000002">
    <property type="protein sequence ID" value="MQS98671.1"/>
    <property type="molecule type" value="Genomic_DNA"/>
</dbReference>
<dbReference type="InterPro" id="IPR016035">
    <property type="entry name" value="Acyl_Trfase/lysoPLipase"/>
</dbReference>
<proteinExistence type="predicted"/>
<accession>A0A646K944</accession>
<reference evidence="1 2" key="1">
    <citation type="submission" date="2019-05" db="EMBL/GenBank/DDBJ databases">
        <title>Comparative genomics and metabolomics analyses of clavulanic acid producing Streptomyces species provides insight into specialized metabolism and evolution of beta-lactam biosynthetic gene clusters.</title>
        <authorList>
            <person name="Moore M.A."/>
            <person name="Cruz-Morales P."/>
            <person name="Barona Gomez F."/>
            <person name="Kapil T."/>
        </authorList>
    </citation>
    <scope>NUCLEOTIDE SEQUENCE [LARGE SCALE GENOMIC DNA]</scope>
    <source>
        <strain evidence="1 2">NRRL 5741</strain>
    </source>
</reference>
<evidence type="ECO:0000313" key="2">
    <source>
        <dbReference type="Proteomes" id="UP000419138"/>
    </source>
</evidence>
<dbReference type="Gene3D" id="3.40.366.10">
    <property type="entry name" value="Malonyl-Coenzyme A Acyl Carrier Protein, domain 2"/>
    <property type="match status" value="1"/>
</dbReference>
<dbReference type="Gene3D" id="3.30.70.250">
    <property type="entry name" value="Malonyl-CoA ACP transacylase, ACP-binding"/>
    <property type="match status" value="1"/>
</dbReference>
<dbReference type="SUPFAM" id="SSF52151">
    <property type="entry name" value="FabD/lysophospholipase-like"/>
    <property type="match status" value="1"/>
</dbReference>
<dbReference type="RefSeq" id="WP_153520454.1">
    <property type="nucleotide sequence ID" value="NZ_JBEPDZ010000013.1"/>
</dbReference>
<dbReference type="InterPro" id="IPR001227">
    <property type="entry name" value="Ac_transferase_dom_sf"/>
</dbReference>
<name>A0A646K944_STRJU</name>
<sequence>MTSDRALVVPGLLPLTEAELTAVLAMPDEHLRHAARICRFDPAGVDPAEGSTGLVSTVHEALLAVSLIRRLAQEPADWRAYGGLSAGCLTALLFAGVITEETCFELIRETNTRQIEADAVRRSGTFLAVLPSSEGDAYRLVDVLRAFDPQPWLSVDLGAGVIAISITGTETEAVRRILTRLGVAVLDVLERAEHCPYAAPGRAAFQSMLAGVEFLPATAAVISPCTGKRVDDTPAAYREMLTEQWFDTASLPLLIDGLCAVDQVTAVDLVGPAKSFLATRVRDLLSGRAEHRLLAAPNPVVDRNRRNDHAGNC</sequence>
<organism evidence="1 2">
    <name type="scientific">Streptomyces jumonjinensis</name>
    <dbReference type="NCBI Taxonomy" id="1945"/>
    <lineage>
        <taxon>Bacteria</taxon>
        <taxon>Bacillati</taxon>
        <taxon>Actinomycetota</taxon>
        <taxon>Actinomycetes</taxon>
        <taxon>Kitasatosporales</taxon>
        <taxon>Streptomycetaceae</taxon>
        <taxon>Streptomyces</taxon>
    </lineage>
</organism>
<evidence type="ECO:0008006" key="3">
    <source>
        <dbReference type="Google" id="ProtNLM"/>
    </source>
</evidence>
<evidence type="ECO:0000313" key="1">
    <source>
        <dbReference type="EMBL" id="MQS98671.1"/>
    </source>
</evidence>
<dbReference type="OrthoDB" id="4301247at2"/>
<protein>
    <recommendedName>
        <fullName evidence="3">ACP S-malonyltransferase</fullName>
    </recommendedName>
</protein>
<gene>
    <name evidence="1" type="ORF">FF041_00175</name>
</gene>
<comment type="caution">
    <text evidence="1">The sequence shown here is derived from an EMBL/GenBank/DDBJ whole genome shotgun (WGS) entry which is preliminary data.</text>
</comment>
<dbReference type="Proteomes" id="UP000419138">
    <property type="component" value="Unassembled WGS sequence"/>
</dbReference>
<dbReference type="AlphaFoldDB" id="A0A646K944"/>